<dbReference type="HOGENOM" id="CLU_2375638_0_0_1"/>
<dbReference type="AlphaFoldDB" id="U5DDL5"/>
<proteinExistence type="predicted"/>
<dbReference type="Gramene" id="ERN20639">
    <property type="protein sequence ID" value="ERN20639"/>
    <property type="gene ID" value="AMTR_s00070p00146550"/>
</dbReference>
<reference evidence="2" key="1">
    <citation type="journal article" date="2013" name="Science">
        <title>The Amborella genome and the evolution of flowering plants.</title>
        <authorList>
            <consortium name="Amborella Genome Project"/>
        </authorList>
    </citation>
    <scope>NUCLEOTIDE SEQUENCE [LARGE SCALE GENOMIC DNA]</scope>
</reference>
<dbReference type="EMBL" id="KI392058">
    <property type="protein sequence ID" value="ERN20639.1"/>
    <property type="molecule type" value="Genomic_DNA"/>
</dbReference>
<evidence type="ECO:0000313" key="1">
    <source>
        <dbReference type="EMBL" id="ERN20639.1"/>
    </source>
</evidence>
<organism evidence="1 2">
    <name type="scientific">Amborella trichopoda</name>
    <dbReference type="NCBI Taxonomy" id="13333"/>
    <lineage>
        <taxon>Eukaryota</taxon>
        <taxon>Viridiplantae</taxon>
        <taxon>Streptophyta</taxon>
        <taxon>Embryophyta</taxon>
        <taxon>Tracheophyta</taxon>
        <taxon>Spermatophyta</taxon>
        <taxon>Magnoliopsida</taxon>
        <taxon>Amborellales</taxon>
        <taxon>Amborellaceae</taxon>
        <taxon>Amborella</taxon>
    </lineage>
</organism>
<gene>
    <name evidence="1" type="ORF">AMTR_s00070p00146550</name>
</gene>
<name>U5DDL5_AMBTC</name>
<dbReference type="Proteomes" id="UP000017836">
    <property type="component" value="Unassembled WGS sequence"/>
</dbReference>
<evidence type="ECO:0000313" key="2">
    <source>
        <dbReference type="Proteomes" id="UP000017836"/>
    </source>
</evidence>
<keyword evidence="2" id="KW-1185">Reference proteome</keyword>
<sequence>MSRGHTTVVVLVSSRKPLMLVSQGRLTIGRWLKYLKPRRIDVAKTFNSWGVSKMARAGELSITRKTNHRSMVEVLGTLSVDVIRMYINRGVSEMM</sequence>
<protein>
    <submittedName>
        <fullName evidence="1">Uncharacterized protein</fullName>
    </submittedName>
</protein>
<accession>U5DDL5</accession>